<sequence length="94" mass="10359">MVTNSNGEKELKSRKNWLLMVLLCVGGCSVSGEQALYNNCVDLGTEEQMEGWDESDRPSVKAGVKQGCEMIMKECEKDPDGAMCVAFKEKYGAE</sequence>
<name>A0A918RH73_9GAMM</name>
<dbReference type="EMBL" id="BMXA01000001">
    <property type="protein sequence ID" value="GGZ96777.1"/>
    <property type="molecule type" value="Genomic_DNA"/>
</dbReference>
<protein>
    <submittedName>
        <fullName evidence="1">Uncharacterized protein</fullName>
    </submittedName>
</protein>
<dbReference type="AlphaFoldDB" id="A0A918RH73"/>
<reference evidence="1" key="2">
    <citation type="submission" date="2020-09" db="EMBL/GenBank/DDBJ databases">
        <authorList>
            <person name="Sun Q."/>
            <person name="Kim S."/>
        </authorList>
    </citation>
    <scope>NUCLEOTIDE SEQUENCE</scope>
    <source>
        <strain evidence="1">KCTC 12711</strain>
    </source>
</reference>
<dbReference type="Proteomes" id="UP000614811">
    <property type="component" value="Unassembled WGS sequence"/>
</dbReference>
<keyword evidence="2" id="KW-1185">Reference proteome</keyword>
<proteinExistence type="predicted"/>
<gene>
    <name evidence="1" type="ORF">GCM10008090_01270</name>
</gene>
<evidence type="ECO:0000313" key="2">
    <source>
        <dbReference type="Proteomes" id="UP000614811"/>
    </source>
</evidence>
<organism evidence="1 2">
    <name type="scientific">Arenicella chitinivorans</name>
    <dbReference type="NCBI Taxonomy" id="1329800"/>
    <lineage>
        <taxon>Bacteria</taxon>
        <taxon>Pseudomonadati</taxon>
        <taxon>Pseudomonadota</taxon>
        <taxon>Gammaproteobacteria</taxon>
        <taxon>Arenicellales</taxon>
        <taxon>Arenicellaceae</taxon>
        <taxon>Arenicella</taxon>
    </lineage>
</organism>
<reference evidence="1" key="1">
    <citation type="journal article" date="2014" name="Int. J. Syst. Evol. Microbiol.">
        <title>Complete genome sequence of Corynebacterium casei LMG S-19264T (=DSM 44701T), isolated from a smear-ripened cheese.</title>
        <authorList>
            <consortium name="US DOE Joint Genome Institute (JGI-PGF)"/>
            <person name="Walter F."/>
            <person name="Albersmeier A."/>
            <person name="Kalinowski J."/>
            <person name="Ruckert C."/>
        </authorList>
    </citation>
    <scope>NUCLEOTIDE SEQUENCE</scope>
    <source>
        <strain evidence="1">KCTC 12711</strain>
    </source>
</reference>
<accession>A0A918RH73</accession>
<evidence type="ECO:0000313" key="1">
    <source>
        <dbReference type="EMBL" id="GGZ96777.1"/>
    </source>
</evidence>
<comment type="caution">
    <text evidence="1">The sequence shown here is derived from an EMBL/GenBank/DDBJ whole genome shotgun (WGS) entry which is preliminary data.</text>
</comment>